<reference evidence="3" key="1">
    <citation type="journal article" date="2019" name="Int. J. Syst. Evol. Microbiol.">
        <title>The Global Catalogue of Microorganisms (GCM) 10K type strain sequencing project: providing services to taxonomists for standard genome sequencing and annotation.</title>
        <authorList>
            <consortium name="The Broad Institute Genomics Platform"/>
            <consortium name="The Broad Institute Genome Sequencing Center for Infectious Disease"/>
            <person name="Wu L."/>
            <person name="Ma J."/>
        </authorList>
    </citation>
    <scope>NUCLEOTIDE SEQUENCE [LARGE SCALE GENOMIC DNA]</scope>
    <source>
        <strain evidence="3">JCM 13850</strain>
    </source>
</reference>
<dbReference type="EMBL" id="BAAAMR010000003">
    <property type="protein sequence ID" value="GAA2120942.1"/>
    <property type="molecule type" value="Genomic_DNA"/>
</dbReference>
<feature type="region of interest" description="Disordered" evidence="1">
    <location>
        <begin position="34"/>
        <end position="54"/>
    </location>
</feature>
<organism evidence="2 3">
    <name type="scientific">Actinomadura napierensis</name>
    <dbReference type="NCBI Taxonomy" id="267854"/>
    <lineage>
        <taxon>Bacteria</taxon>
        <taxon>Bacillati</taxon>
        <taxon>Actinomycetota</taxon>
        <taxon>Actinomycetes</taxon>
        <taxon>Streptosporangiales</taxon>
        <taxon>Thermomonosporaceae</taxon>
        <taxon>Actinomadura</taxon>
    </lineage>
</organism>
<keyword evidence="3" id="KW-1185">Reference proteome</keyword>
<evidence type="ECO:0008006" key="4">
    <source>
        <dbReference type="Google" id="ProtNLM"/>
    </source>
</evidence>
<protein>
    <recommendedName>
        <fullName evidence="4">Co-chaperone GroES</fullName>
    </recommendedName>
</protein>
<evidence type="ECO:0000313" key="2">
    <source>
        <dbReference type="EMBL" id="GAA2120942.1"/>
    </source>
</evidence>
<sequence>MKLRVGQTLKSVVDATSVVVIKSPGGDAAVTCGGHEMTEQPGEPVPAADGDDGPGLMLGKRYTVEGTEIELLCSHGGRYAVAVDGVVVEQKSAKPLPASD</sequence>
<evidence type="ECO:0000313" key="3">
    <source>
        <dbReference type="Proteomes" id="UP001501020"/>
    </source>
</evidence>
<comment type="caution">
    <text evidence="2">The sequence shown here is derived from an EMBL/GenBank/DDBJ whole genome shotgun (WGS) entry which is preliminary data.</text>
</comment>
<evidence type="ECO:0000256" key="1">
    <source>
        <dbReference type="SAM" id="MobiDB-lite"/>
    </source>
</evidence>
<gene>
    <name evidence="2" type="ORF">GCM10009727_06030</name>
</gene>
<name>A0ABP5JPQ4_9ACTN</name>
<accession>A0ABP5JPQ4</accession>
<proteinExistence type="predicted"/>
<dbReference type="Proteomes" id="UP001501020">
    <property type="component" value="Unassembled WGS sequence"/>
</dbReference>